<keyword evidence="3" id="KW-1185">Reference proteome</keyword>
<organism evidence="2 3">
    <name type="scientific">Mesonia hippocampi</name>
    <dbReference type="NCBI Taxonomy" id="1628250"/>
    <lineage>
        <taxon>Bacteria</taxon>
        <taxon>Pseudomonadati</taxon>
        <taxon>Bacteroidota</taxon>
        <taxon>Flavobacteriia</taxon>
        <taxon>Flavobacteriales</taxon>
        <taxon>Flavobacteriaceae</taxon>
        <taxon>Mesonia</taxon>
    </lineage>
</organism>
<dbReference type="AlphaFoldDB" id="A0A840ESP0"/>
<evidence type="ECO:0008006" key="4">
    <source>
        <dbReference type="Google" id="ProtNLM"/>
    </source>
</evidence>
<sequence>MKDFLNAIAYLFEDILLVPLNTLRELELENWFAANTLNWVFMAITFVAFVYWMKQLKEFDRKGDDRKDVTAHRILGKNAEL</sequence>
<protein>
    <recommendedName>
        <fullName evidence="4">Uracil phosphoribosyltransferase</fullName>
    </recommendedName>
</protein>
<reference evidence="2 3" key="1">
    <citation type="submission" date="2020-08" db="EMBL/GenBank/DDBJ databases">
        <title>Genomic Encyclopedia of Type Strains, Phase IV (KMG-IV): sequencing the most valuable type-strain genomes for metagenomic binning, comparative biology and taxonomic classification.</title>
        <authorList>
            <person name="Goeker M."/>
        </authorList>
    </citation>
    <scope>NUCLEOTIDE SEQUENCE [LARGE SCALE GENOMIC DNA]</scope>
    <source>
        <strain evidence="2 3">DSM 29568</strain>
    </source>
</reference>
<name>A0A840ESP0_9FLAO</name>
<dbReference type="InterPro" id="IPR045922">
    <property type="entry name" value="DUF6341"/>
</dbReference>
<feature type="transmembrane region" description="Helical" evidence="1">
    <location>
        <begin position="31"/>
        <end position="52"/>
    </location>
</feature>
<keyword evidence="1" id="KW-1133">Transmembrane helix</keyword>
<evidence type="ECO:0000256" key="1">
    <source>
        <dbReference type="SAM" id="Phobius"/>
    </source>
</evidence>
<comment type="caution">
    <text evidence="2">The sequence shown here is derived from an EMBL/GenBank/DDBJ whole genome shotgun (WGS) entry which is preliminary data.</text>
</comment>
<dbReference type="EMBL" id="JACIFO010000002">
    <property type="protein sequence ID" value="MBB4118406.1"/>
    <property type="molecule type" value="Genomic_DNA"/>
</dbReference>
<keyword evidence="1" id="KW-0472">Membrane</keyword>
<dbReference type="RefSeq" id="WP_183476445.1">
    <property type="nucleotide sequence ID" value="NZ_JACIFO010000002.1"/>
</dbReference>
<evidence type="ECO:0000313" key="3">
    <source>
        <dbReference type="Proteomes" id="UP000553034"/>
    </source>
</evidence>
<evidence type="ECO:0000313" key="2">
    <source>
        <dbReference type="EMBL" id="MBB4118406.1"/>
    </source>
</evidence>
<gene>
    <name evidence="2" type="ORF">GGR32_000680</name>
</gene>
<proteinExistence type="predicted"/>
<dbReference type="Proteomes" id="UP000553034">
    <property type="component" value="Unassembled WGS sequence"/>
</dbReference>
<accession>A0A840ESP0</accession>
<keyword evidence="1" id="KW-0812">Transmembrane</keyword>
<dbReference type="Pfam" id="PF19868">
    <property type="entry name" value="DUF6341"/>
    <property type="match status" value="1"/>
</dbReference>